<evidence type="ECO:0000313" key="3">
    <source>
        <dbReference type="EMBL" id="GGL15077.1"/>
    </source>
</evidence>
<keyword evidence="1" id="KW-0472">Membrane</keyword>
<sequence>MSRRSLRTTRRLVAPGLAAAVFAVALFGTAAPAHADTANATATAVELSLLGGSVVTTGQAVASNTGSGTDDEVSQTPALTVLGSQSVINAGVAVQRAVARSDGTSAACAGLIGSGGSIQIGADGSCQLTLGNSNGVRVTLVTGTQIKADALIASCTASSDGIVTTHVDVVGAKVYALGLPIMSLDAEPTPETWTSIAGVAMIGDHLLTHPGGPGSVRNDALSIDLLTGTVSSTIGKVTCGPNAVTVPTPAIPAEGMAMLAGIVGVTGIGWWLRKRRLAA</sequence>
<comment type="caution">
    <text evidence="3">The sequence shown here is derived from an EMBL/GenBank/DDBJ whole genome shotgun (WGS) entry which is preliminary data.</text>
</comment>
<reference evidence="3" key="1">
    <citation type="journal article" date="2014" name="Int. J. Syst. Evol. Microbiol.">
        <title>Complete genome sequence of Corynebacterium casei LMG S-19264T (=DSM 44701T), isolated from a smear-ripened cheese.</title>
        <authorList>
            <consortium name="US DOE Joint Genome Institute (JGI-PGF)"/>
            <person name="Walter F."/>
            <person name="Albersmeier A."/>
            <person name="Kalinowski J."/>
            <person name="Ruckert C."/>
        </authorList>
    </citation>
    <scope>NUCLEOTIDE SEQUENCE</scope>
    <source>
        <strain evidence="3">CGMCC 4.7299</strain>
    </source>
</reference>
<dbReference type="AlphaFoldDB" id="A0A8J3C6F4"/>
<protein>
    <recommendedName>
        <fullName evidence="5">IPTL-CTERM protein sorting domain-containing protein</fullName>
    </recommendedName>
</protein>
<reference evidence="3" key="2">
    <citation type="submission" date="2020-09" db="EMBL/GenBank/DDBJ databases">
        <authorList>
            <person name="Sun Q."/>
            <person name="Zhou Y."/>
        </authorList>
    </citation>
    <scope>NUCLEOTIDE SEQUENCE</scope>
    <source>
        <strain evidence="3">CGMCC 4.7299</strain>
    </source>
</reference>
<evidence type="ECO:0000256" key="2">
    <source>
        <dbReference type="SAM" id="SignalP"/>
    </source>
</evidence>
<evidence type="ECO:0008006" key="5">
    <source>
        <dbReference type="Google" id="ProtNLM"/>
    </source>
</evidence>
<dbReference type="RefSeq" id="WP_189082435.1">
    <property type="nucleotide sequence ID" value="NZ_BMMX01000047.1"/>
</dbReference>
<proteinExistence type="predicted"/>
<dbReference type="PROSITE" id="PS51318">
    <property type="entry name" value="TAT"/>
    <property type="match status" value="1"/>
</dbReference>
<dbReference type="Proteomes" id="UP000656042">
    <property type="component" value="Unassembled WGS sequence"/>
</dbReference>
<keyword evidence="4" id="KW-1185">Reference proteome</keyword>
<keyword evidence="1" id="KW-0812">Transmembrane</keyword>
<name>A0A8J3C6F4_9ACTN</name>
<evidence type="ECO:0000256" key="1">
    <source>
        <dbReference type="SAM" id="Phobius"/>
    </source>
</evidence>
<keyword evidence="2" id="KW-0732">Signal</keyword>
<evidence type="ECO:0000313" key="4">
    <source>
        <dbReference type="Proteomes" id="UP000656042"/>
    </source>
</evidence>
<dbReference type="EMBL" id="BMMX01000047">
    <property type="protein sequence ID" value="GGL15077.1"/>
    <property type="molecule type" value="Genomic_DNA"/>
</dbReference>
<keyword evidence="1" id="KW-1133">Transmembrane helix</keyword>
<feature type="transmembrane region" description="Helical" evidence="1">
    <location>
        <begin position="255"/>
        <end position="272"/>
    </location>
</feature>
<organism evidence="3 4">
    <name type="scientific">Mangrovihabitans endophyticus</name>
    <dbReference type="NCBI Taxonomy" id="1751298"/>
    <lineage>
        <taxon>Bacteria</taxon>
        <taxon>Bacillati</taxon>
        <taxon>Actinomycetota</taxon>
        <taxon>Actinomycetes</taxon>
        <taxon>Micromonosporales</taxon>
        <taxon>Micromonosporaceae</taxon>
        <taxon>Mangrovihabitans</taxon>
    </lineage>
</organism>
<accession>A0A8J3C6F4</accession>
<feature type="signal peptide" evidence="2">
    <location>
        <begin position="1"/>
        <end position="35"/>
    </location>
</feature>
<dbReference type="InterPro" id="IPR006311">
    <property type="entry name" value="TAT_signal"/>
</dbReference>
<gene>
    <name evidence="3" type="ORF">GCM10012284_57190</name>
</gene>
<feature type="chain" id="PRO_5035210289" description="IPTL-CTERM protein sorting domain-containing protein" evidence="2">
    <location>
        <begin position="36"/>
        <end position="279"/>
    </location>
</feature>